<dbReference type="InterPro" id="IPR032774">
    <property type="entry name" value="WG_beta_rep"/>
</dbReference>
<dbReference type="AlphaFoldDB" id="A0A1A7C085"/>
<organism evidence="3 4">
    <name type="scientific">Janthinobacterium psychrotolerans</name>
    <dbReference type="NCBI Taxonomy" id="1747903"/>
    <lineage>
        <taxon>Bacteria</taxon>
        <taxon>Pseudomonadati</taxon>
        <taxon>Pseudomonadota</taxon>
        <taxon>Betaproteobacteria</taxon>
        <taxon>Burkholderiales</taxon>
        <taxon>Oxalobacteraceae</taxon>
        <taxon>Janthinobacterium</taxon>
    </lineage>
</organism>
<keyword evidence="4" id="KW-1185">Reference proteome</keyword>
<evidence type="ECO:0000313" key="4">
    <source>
        <dbReference type="Proteomes" id="UP000092713"/>
    </source>
</evidence>
<dbReference type="PATRIC" id="fig|1747903.4.peg.1679"/>
<protein>
    <submittedName>
        <fullName evidence="3">WG containing repeat-containing protein</fullName>
    </submittedName>
</protein>
<dbReference type="EMBL" id="LOCQ01000058">
    <property type="protein sequence ID" value="OBV38140.1"/>
    <property type="molecule type" value="Genomic_DNA"/>
</dbReference>
<reference evidence="3 4" key="1">
    <citation type="submission" date="2016-04" db="EMBL/GenBank/DDBJ databases">
        <title>Draft genome sequence of Janthinobacterium psychrotolerans sp. nov., isolated from freshwater sediments in Denmark.</title>
        <authorList>
            <person name="Gong X."/>
            <person name="Skrivergaard S."/>
            <person name="Korsgaard B.S."/>
            <person name="Schreiber L."/>
            <person name="Marshall I.P."/>
            <person name="Finster K."/>
            <person name="Schramm A."/>
        </authorList>
    </citation>
    <scope>NUCLEOTIDE SEQUENCE [LARGE SCALE GENOMIC DNA]</scope>
    <source>
        <strain evidence="3 4">S3-2</strain>
    </source>
</reference>
<dbReference type="InterPro" id="IPR046582">
    <property type="entry name" value="DUF6630"/>
</dbReference>
<sequence>MISTAVLFSTPTLPDHPDFDIEDVKGLAEWRQTTPMLFKLLLGGAAQAVAWPLYDDGVEHVCALAAPIAQARASWQALSSLMAPPRDAQAIVARSAIASLLAEGDEWLLLDCVQLIDEDIGTPAFAAQLRAIADESAALHTALLRGEQPALQPLLAADMDAIGYWCSSACAHLGNIEERDVEELPFLQQLQVHAWVDDAQCYDVSAVGDPGVHGLVTPYGRWIVPLSLQAVELCTHDAENGWFTYEPASQAGCQGLLDLNGTVVLPPAPGKLYVISPHLALRLREHGASSLLHLPDGAVVMEGVENTCERNDGLLEFERPTQDEDERNVQGVMDQHGAIAVPPVYSSVQDFGTRKKIAIVSQRIAGRFLFGLVNIRGELLAPCQYSLIDSATTSSPPKLRKNLIYATDAQGLVCMLSLDGKQAFTPQYAPAHYLPGITAQSDFLFVIKDGMVWRMDFAGILLAQVDTVDGFKADISAQLNQAMNLGRQAPVERNSYTPAQVIEQADRDQLRAIAALLLQGDEALARRCVDLTLEELAEDHPDEECDGDTPEAACLFLLWSNASDVLGHGTTLDWKSVEQITIIGQHIAVPALQDFSWSGFDDGETITDGFHAIAHHLAPHGLKLVNMHDGEDTYWLAVLREQDMAAFDAIARQSAINPRVY</sequence>
<dbReference type="Pfam" id="PF25135">
    <property type="entry name" value="DUF7822"/>
    <property type="match status" value="1"/>
</dbReference>
<dbReference type="InterPro" id="IPR056724">
    <property type="entry name" value="DUF7822"/>
</dbReference>
<dbReference type="Proteomes" id="UP000092713">
    <property type="component" value="Unassembled WGS sequence"/>
</dbReference>
<feature type="domain" description="DUF7822" evidence="2">
    <location>
        <begin position="13"/>
        <end position="142"/>
    </location>
</feature>
<dbReference type="Pfam" id="PF14903">
    <property type="entry name" value="WG_beta_rep"/>
    <property type="match status" value="1"/>
</dbReference>
<dbReference type="OrthoDB" id="8707937at2"/>
<comment type="caution">
    <text evidence="3">The sequence shown here is derived from an EMBL/GenBank/DDBJ whole genome shotgun (WGS) entry which is preliminary data.</text>
</comment>
<dbReference type="STRING" id="1747903.ASR47_100594"/>
<accession>A0A1A7C085</accession>
<dbReference type="Pfam" id="PF20335">
    <property type="entry name" value="DUF6630"/>
    <property type="match status" value="1"/>
</dbReference>
<evidence type="ECO:0000259" key="2">
    <source>
        <dbReference type="Pfam" id="PF25135"/>
    </source>
</evidence>
<proteinExistence type="predicted"/>
<gene>
    <name evidence="3" type="ORF">ASR47_100594</name>
</gene>
<evidence type="ECO:0000313" key="3">
    <source>
        <dbReference type="EMBL" id="OBV38140.1"/>
    </source>
</evidence>
<name>A0A1A7C085_9BURK</name>
<evidence type="ECO:0000259" key="1">
    <source>
        <dbReference type="Pfam" id="PF20335"/>
    </source>
</evidence>
<dbReference type="RefSeq" id="WP_065309019.1">
    <property type="nucleotide sequence ID" value="NZ_LOCQ01000058.1"/>
</dbReference>
<feature type="domain" description="DUF6630" evidence="1">
    <location>
        <begin position="510"/>
        <end position="656"/>
    </location>
</feature>